<dbReference type="GO" id="GO:0003700">
    <property type="term" value="F:DNA-binding transcription factor activity"/>
    <property type="evidence" value="ECO:0007669"/>
    <property type="project" value="TreeGrafter"/>
</dbReference>
<dbReference type="InterPro" id="IPR001647">
    <property type="entry name" value="HTH_TetR"/>
</dbReference>
<dbReference type="PANTHER" id="PTHR30055">
    <property type="entry name" value="HTH-TYPE TRANSCRIPTIONAL REGULATOR RUTR"/>
    <property type="match status" value="1"/>
</dbReference>
<evidence type="ECO:0000313" key="3">
    <source>
        <dbReference type="Proteomes" id="UP000265719"/>
    </source>
</evidence>
<keyword evidence="1" id="KW-0238">DNA-binding</keyword>
<dbReference type="Proteomes" id="UP000265719">
    <property type="component" value="Chromosome"/>
</dbReference>
<dbReference type="InterPro" id="IPR036271">
    <property type="entry name" value="Tet_transcr_reg_TetR-rel_C_sf"/>
</dbReference>
<dbReference type="PRINTS" id="PR00455">
    <property type="entry name" value="HTHTETR"/>
</dbReference>
<evidence type="ECO:0000313" key="2">
    <source>
        <dbReference type="EMBL" id="UOE18434.1"/>
    </source>
</evidence>
<sequence length="196" mass="21925">MARTGRRPGTTRTREAILRAARLDFGEKGYDGASVRGIARRAGVDPALVHHYFGTKDRVFIAAMEIPYDPGEMLERIMLDPEHDPAETVVRLFLRVWGDEHDRAPFLALLRSAMTSERAADVLRGFMTDILAKRIAPRIGVEPLRAGLIASQLFGMVLVRYIIRAEPLASADPEEVVTHYAPAVRLVMGLSERKRH</sequence>
<dbReference type="KEGG" id="thao:NI17_016600"/>
<dbReference type="SUPFAM" id="SSF46689">
    <property type="entry name" value="Homeodomain-like"/>
    <property type="match status" value="1"/>
</dbReference>
<dbReference type="Pfam" id="PF00440">
    <property type="entry name" value="TetR_N"/>
    <property type="match status" value="1"/>
</dbReference>
<dbReference type="PANTHER" id="PTHR30055:SF235">
    <property type="entry name" value="TRANSCRIPTIONAL REGULATORY PROTEIN"/>
    <property type="match status" value="1"/>
</dbReference>
<proteinExistence type="predicted"/>
<dbReference type="InterPro" id="IPR041678">
    <property type="entry name" value="TetR_C_16"/>
</dbReference>
<dbReference type="SUPFAM" id="SSF48498">
    <property type="entry name" value="Tetracyclin repressor-like, C-terminal domain"/>
    <property type="match status" value="1"/>
</dbReference>
<dbReference type="RefSeq" id="WP_068688184.1">
    <property type="nucleotide sequence ID" value="NZ_CP063196.1"/>
</dbReference>
<accession>A0A399G1V6</accession>
<dbReference type="InterPro" id="IPR050109">
    <property type="entry name" value="HTH-type_TetR-like_transc_reg"/>
</dbReference>
<name>A0A399G1V6_9ACTN</name>
<dbReference type="InterPro" id="IPR009057">
    <property type="entry name" value="Homeodomain-like_sf"/>
</dbReference>
<dbReference type="AlphaFoldDB" id="A0A399G1V6"/>
<keyword evidence="3" id="KW-1185">Reference proteome</keyword>
<dbReference type="Gene3D" id="1.10.10.60">
    <property type="entry name" value="Homeodomain-like"/>
    <property type="match status" value="1"/>
</dbReference>
<dbReference type="PROSITE" id="PS50977">
    <property type="entry name" value="HTH_TETR_2"/>
    <property type="match status" value="1"/>
</dbReference>
<gene>
    <name evidence="2" type="ORF">NI17_016600</name>
</gene>
<organism evidence="2 3">
    <name type="scientific">Thermobifida halotolerans</name>
    <dbReference type="NCBI Taxonomy" id="483545"/>
    <lineage>
        <taxon>Bacteria</taxon>
        <taxon>Bacillati</taxon>
        <taxon>Actinomycetota</taxon>
        <taxon>Actinomycetes</taxon>
        <taxon>Streptosporangiales</taxon>
        <taxon>Nocardiopsidaceae</taxon>
        <taxon>Thermobifida</taxon>
    </lineage>
</organism>
<dbReference type="Pfam" id="PF17920">
    <property type="entry name" value="TetR_C_16"/>
    <property type="match status" value="1"/>
</dbReference>
<evidence type="ECO:0000256" key="1">
    <source>
        <dbReference type="ARBA" id="ARBA00023125"/>
    </source>
</evidence>
<dbReference type="GO" id="GO:0000976">
    <property type="term" value="F:transcription cis-regulatory region binding"/>
    <property type="evidence" value="ECO:0007669"/>
    <property type="project" value="TreeGrafter"/>
</dbReference>
<protein>
    <submittedName>
        <fullName evidence="2">TetR family transcriptional regulator</fullName>
    </submittedName>
</protein>
<dbReference type="EMBL" id="CP063196">
    <property type="protein sequence ID" value="UOE18434.1"/>
    <property type="molecule type" value="Genomic_DNA"/>
</dbReference>
<reference evidence="2" key="1">
    <citation type="submission" date="2020-10" db="EMBL/GenBank/DDBJ databases">
        <title>De novo genome project of the cellulose decomposer Thermobifida halotolerans type strain.</title>
        <authorList>
            <person name="Nagy I."/>
            <person name="Horvath B."/>
            <person name="Kukolya J."/>
            <person name="Nagy I."/>
            <person name="Orsini M."/>
        </authorList>
    </citation>
    <scope>NUCLEOTIDE SEQUENCE</scope>
    <source>
        <strain evidence="2">DSM 44931</strain>
    </source>
</reference>
<dbReference type="Gene3D" id="1.10.357.10">
    <property type="entry name" value="Tetracycline Repressor, domain 2"/>
    <property type="match status" value="1"/>
</dbReference>
<dbReference type="OrthoDB" id="3210235at2"/>